<keyword evidence="2" id="KW-1185">Reference proteome</keyword>
<gene>
    <name evidence="1" type="ORF">J437_LFUL018089</name>
</gene>
<evidence type="ECO:0000313" key="2">
    <source>
        <dbReference type="Proteomes" id="UP000792457"/>
    </source>
</evidence>
<dbReference type="Proteomes" id="UP000792457">
    <property type="component" value="Unassembled WGS sequence"/>
</dbReference>
<comment type="caution">
    <text evidence="1">The sequence shown here is derived from an EMBL/GenBank/DDBJ whole genome shotgun (WGS) entry which is preliminary data.</text>
</comment>
<dbReference type="EMBL" id="KZ310392">
    <property type="protein sequence ID" value="KAG8239939.1"/>
    <property type="molecule type" value="Genomic_DNA"/>
</dbReference>
<reference evidence="1" key="1">
    <citation type="submission" date="2013-04" db="EMBL/GenBank/DDBJ databases">
        <authorList>
            <person name="Qu J."/>
            <person name="Murali S.C."/>
            <person name="Bandaranaike D."/>
            <person name="Bellair M."/>
            <person name="Blankenburg K."/>
            <person name="Chao H."/>
            <person name="Dinh H."/>
            <person name="Doddapaneni H."/>
            <person name="Downs B."/>
            <person name="Dugan-Rocha S."/>
            <person name="Elkadiri S."/>
            <person name="Gnanaolivu R.D."/>
            <person name="Hernandez B."/>
            <person name="Javaid M."/>
            <person name="Jayaseelan J.C."/>
            <person name="Lee S."/>
            <person name="Li M."/>
            <person name="Ming W."/>
            <person name="Munidasa M."/>
            <person name="Muniz J."/>
            <person name="Nguyen L."/>
            <person name="Ongeri F."/>
            <person name="Osuji N."/>
            <person name="Pu L.-L."/>
            <person name="Puazo M."/>
            <person name="Qu C."/>
            <person name="Quiroz J."/>
            <person name="Raj R."/>
            <person name="Weissenberger G."/>
            <person name="Xin Y."/>
            <person name="Zou X."/>
            <person name="Han Y."/>
            <person name="Richards S."/>
            <person name="Worley K."/>
            <person name="Muzny D."/>
            <person name="Gibbs R."/>
        </authorList>
    </citation>
    <scope>NUCLEOTIDE SEQUENCE</scope>
    <source>
        <strain evidence="1">Sampled in the wild</strain>
    </source>
</reference>
<proteinExistence type="predicted"/>
<accession>A0A8K0KT29</accession>
<reference evidence="1" key="2">
    <citation type="submission" date="2017-10" db="EMBL/GenBank/DDBJ databases">
        <title>Ladona fulva Genome sequencing and assembly.</title>
        <authorList>
            <person name="Murali S."/>
            <person name="Richards S."/>
            <person name="Bandaranaike D."/>
            <person name="Bellair M."/>
            <person name="Blankenburg K."/>
            <person name="Chao H."/>
            <person name="Dinh H."/>
            <person name="Doddapaneni H."/>
            <person name="Dugan-Rocha S."/>
            <person name="Elkadiri S."/>
            <person name="Gnanaolivu R."/>
            <person name="Hernandez B."/>
            <person name="Skinner E."/>
            <person name="Javaid M."/>
            <person name="Lee S."/>
            <person name="Li M."/>
            <person name="Ming W."/>
            <person name="Munidasa M."/>
            <person name="Muniz J."/>
            <person name="Nguyen L."/>
            <person name="Hughes D."/>
            <person name="Osuji N."/>
            <person name="Pu L.-L."/>
            <person name="Puazo M."/>
            <person name="Qu C."/>
            <person name="Quiroz J."/>
            <person name="Raj R."/>
            <person name="Weissenberger G."/>
            <person name="Xin Y."/>
            <person name="Zou X."/>
            <person name="Han Y."/>
            <person name="Worley K."/>
            <person name="Muzny D."/>
            <person name="Gibbs R."/>
        </authorList>
    </citation>
    <scope>NUCLEOTIDE SEQUENCE</scope>
    <source>
        <strain evidence="1">Sampled in the wild</strain>
    </source>
</reference>
<evidence type="ECO:0000313" key="1">
    <source>
        <dbReference type="EMBL" id="KAG8239939.1"/>
    </source>
</evidence>
<dbReference type="OrthoDB" id="6767782at2759"/>
<protein>
    <submittedName>
        <fullName evidence="1">Uncharacterized protein</fullName>
    </submittedName>
</protein>
<name>A0A8K0KT29_LADFU</name>
<organism evidence="1 2">
    <name type="scientific">Ladona fulva</name>
    <name type="common">Scarce chaser dragonfly</name>
    <name type="synonym">Libellula fulva</name>
    <dbReference type="NCBI Taxonomy" id="123851"/>
    <lineage>
        <taxon>Eukaryota</taxon>
        <taxon>Metazoa</taxon>
        <taxon>Ecdysozoa</taxon>
        <taxon>Arthropoda</taxon>
        <taxon>Hexapoda</taxon>
        <taxon>Insecta</taxon>
        <taxon>Pterygota</taxon>
        <taxon>Palaeoptera</taxon>
        <taxon>Odonata</taxon>
        <taxon>Epiprocta</taxon>
        <taxon>Anisoptera</taxon>
        <taxon>Libelluloidea</taxon>
        <taxon>Libellulidae</taxon>
        <taxon>Ladona</taxon>
    </lineage>
</organism>
<sequence>MIKKGIIPSLLTADCRVNETVRQQLAGLLYGGSRLHRVSQDRWDEGQVAAFSLCIARAKQWQGVYGVTCDCGLTYIRETDRMIETRLKEHSHCIHLQQPSKLEIAEHTLKVGHRMEFDNGRVLSIGMGYWDHIAKEAIEAHRENMNRDKGYNLSKCWNGTIRIISQQRQERTNQKPICKQVEVPEVGAVSNGVSQSNCEEVSLSWGEPLEQRVKSHCLLTLIPLLEPGRDDVDGPPASGLSYMSSALVRVKLGVGGEDKMFPSCE</sequence>
<dbReference type="AlphaFoldDB" id="A0A8K0KT29"/>